<proteinExistence type="inferred from homology"/>
<feature type="transmembrane region" description="Helical" evidence="3">
    <location>
        <begin position="192"/>
        <end position="211"/>
    </location>
</feature>
<feature type="transmembrane region" description="Helical" evidence="3">
    <location>
        <begin position="114"/>
        <end position="139"/>
    </location>
</feature>
<dbReference type="PATRIC" id="fig|889378.3.peg.931"/>
<dbReference type="HOGENOM" id="CLU_027408_6_3_12"/>
<dbReference type="EMBL" id="CP003282">
    <property type="protein sequence ID" value="AFG37018.1"/>
    <property type="molecule type" value="Genomic_DNA"/>
</dbReference>
<dbReference type="InterPro" id="IPR036259">
    <property type="entry name" value="MFS_trans_sf"/>
</dbReference>
<keyword evidence="5" id="KW-1185">Reference proteome</keyword>
<keyword evidence="3" id="KW-0472">Membrane</keyword>
<dbReference type="GO" id="GO:0015293">
    <property type="term" value="F:symporter activity"/>
    <property type="evidence" value="ECO:0007669"/>
    <property type="project" value="InterPro"/>
</dbReference>
<dbReference type="Pfam" id="PF13347">
    <property type="entry name" value="MFS_2"/>
    <property type="match status" value="1"/>
</dbReference>
<evidence type="ECO:0000256" key="1">
    <source>
        <dbReference type="ARBA" id="ARBA00009617"/>
    </source>
</evidence>
<evidence type="ECO:0000313" key="4">
    <source>
        <dbReference type="EMBL" id="AFG37018.1"/>
    </source>
</evidence>
<feature type="compositionally biased region" description="Basic and acidic residues" evidence="2">
    <location>
        <begin position="478"/>
        <end position="487"/>
    </location>
</feature>
<gene>
    <name evidence="4" type="ordered locus">Spiaf_0929</name>
</gene>
<dbReference type="RefSeq" id="WP_014455013.1">
    <property type="nucleotide sequence ID" value="NC_017098.1"/>
</dbReference>
<dbReference type="GO" id="GO:0008643">
    <property type="term" value="P:carbohydrate transport"/>
    <property type="evidence" value="ECO:0007669"/>
    <property type="project" value="InterPro"/>
</dbReference>
<dbReference type="InterPro" id="IPR039672">
    <property type="entry name" value="MFS_2"/>
</dbReference>
<dbReference type="OrthoDB" id="9764596at2"/>
<feature type="transmembrane region" description="Helical" evidence="3">
    <location>
        <begin position="12"/>
        <end position="36"/>
    </location>
</feature>
<feature type="compositionally biased region" description="Low complexity" evidence="2">
    <location>
        <begin position="453"/>
        <end position="473"/>
    </location>
</feature>
<sequence>METRKSLPVSIQVLYGIGVSYAIVDQIFNQWVLYFYLPPEGSGLPTGLLPAGLIALALMASRLVDTIADPLIGFWSDRVDSRWGRRIPFLFIGAIPLGLCTVAFFYPVTVSQNATFLSLMLVGCLFFIFYTIVGAPYNAMIPEISQTQADRLNLSTWQSVFRLIYTALAMILPGVMIAAIGQGDTARGIRGMAAVFAVLMVIGIMVTCFGIDERKLSGGKVSQLNLWHSLGSMFKNREFLVYLAGFLFFFVGFNVLRQSMNYYVVVIMGLGEASITLASALLFGLSAAFFYPVNLISKRVGYRKPMLASLAMLMVISVCFYGLGRVFPTSFGFLFFALMGIPVAGAAFIFPPAMLSEISAVAAHKSGEQIEGLFFGVQGFFLKMAAFIAIAILPVLLVSGQGLSLVDSLVKPPTGVGVTGIYRTTLVAAASFAISFFFYFLYHEEFLPPEADAAGNAGTAGKDGAAGNAGAAGVHSQSDQRDTREDS</sequence>
<feature type="transmembrane region" description="Helical" evidence="3">
    <location>
        <begin position="239"/>
        <end position="256"/>
    </location>
</feature>
<dbReference type="AlphaFoldDB" id="H9UHM5"/>
<name>H9UHM5_SPIAZ</name>
<evidence type="ECO:0000313" key="5">
    <source>
        <dbReference type="Proteomes" id="UP000007383"/>
    </source>
</evidence>
<accession>H9UHM5</accession>
<dbReference type="eggNOG" id="COG2211">
    <property type="taxonomic scope" value="Bacteria"/>
</dbReference>
<feature type="transmembrane region" description="Helical" evidence="3">
    <location>
        <begin position="372"/>
        <end position="400"/>
    </location>
</feature>
<dbReference type="PANTHER" id="PTHR11328:SF24">
    <property type="entry name" value="MAJOR FACILITATOR SUPERFAMILY (MFS) PROFILE DOMAIN-CONTAINING PROTEIN"/>
    <property type="match status" value="1"/>
</dbReference>
<evidence type="ECO:0000256" key="3">
    <source>
        <dbReference type="SAM" id="Phobius"/>
    </source>
</evidence>
<feature type="transmembrane region" description="Helical" evidence="3">
    <location>
        <begin position="262"/>
        <end position="293"/>
    </location>
</feature>
<keyword evidence="3" id="KW-0812">Transmembrane</keyword>
<dbReference type="KEGG" id="sfc:Spiaf_0929"/>
<feature type="region of interest" description="Disordered" evidence="2">
    <location>
        <begin position="453"/>
        <end position="487"/>
    </location>
</feature>
<dbReference type="GO" id="GO:0005886">
    <property type="term" value="C:plasma membrane"/>
    <property type="evidence" value="ECO:0007669"/>
    <property type="project" value="TreeGrafter"/>
</dbReference>
<protein>
    <submittedName>
        <fullName evidence="4">Na+/melibiose symporter-like transporter</fullName>
    </submittedName>
</protein>
<evidence type="ECO:0000256" key="2">
    <source>
        <dbReference type="SAM" id="MobiDB-lite"/>
    </source>
</evidence>
<feature type="transmembrane region" description="Helical" evidence="3">
    <location>
        <begin position="305"/>
        <end position="324"/>
    </location>
</feature>
<keyword evidence="3" id="KW-1133">Transmembrane helix</keyword>
<feature type="transmembrane region" description="Helical" evidence="3">
    <location>
        <begin position="89"/>
        <end position="108"/>
    </location>
</feature>
<dbReference type="SUPFAM" id="SSF103473">
    <property type="entry name" value="MFS general substrate transporter"/>
    <property type="match status" value="1"/>
</dbReference>
<dbReference type="Gene3D" id="1.20.1250.20">
    <property type="entry name" value="MFS general substrate transporter like domains"/>
    <property type="match status" value="2"/>
</dbReference>
<dbReference type="PANTHER" id="PTHR11328">
    <property type="entry name" value="MAJOR FACILITATOR SUPERFAMILY DOMAIN-CONTAINING PROTEIN"/>
    <property type="match status" value="1"/>
</dbReference>
<feature type="transmembrane region" description="Helical" evidence="3">
    <location>
        <begin position="330"/>
        <end position="351"/>
    </location>
</feature>
<reference evidence="5" key="1">
    <citation type="journal article" date="2013" name="Stand. Genomic Sci.">
        <title>Complete genome sequence of the halophilic bacterium Spirochaeta africana type strain (Z-7692(T)) from the alkaline Lake Magadi in the East African Rift.</title>
        <authorList>
            <person name="Liolos K."/>
            <person name="Abt B."/>
            <person name="Scheuner C."/>
            <person name="Teshima H."/>
            <person name="Held B."/>
            <person name="Lapidus A."/>
            <person name="Nolan M."/>
            <person name="Lucas S."/>
            <person name="Deshpande S."/>
            <person name="Cheng J.F."/>
            <person name="Tapia R."/>
            <person name="Goodwin L.A."/>
            <person name="Pitluck S."/>
            <person name="Pagani I."/>
            <person name="Ivanova N."/>
            <person name="Mavromatis K."/>
            <person name="Mikhailova N."/>
            <person name="Huntemann M."/>
            <person name="Pati A."/>
            <person name="Chen A."/>
            <person name="Palaniappan K."/>
            <person name="Land M."/>
            <person name="Rohde M."/>
            <person name="Tindall B.J."/>
            <person name="Detter J.C."/>
            <person name="Goker M."/>
            <person name="Bristow J."/>
            <person name="Eisen J.A."/>
            <person name="Markowitz V."/>
            <person name="Hugenholtz P."/>
            <person name="Woyke T."/>
            <person name="Klenk H.P."/>
            <person name="Kyrpides N.C."/>
        </authorList>
    </citation>
    <scope>NUCLEOTIDE SEQUENCE</scope>
    <source>
        <strain evidence="5">ATCC 700263 / DSM 8902 / Z-7692</strain>
    </source>
</reference>
<dbReference type="STRING" id="889378.Spiaf_0929"/>
<feature type="transmembrane region" description="Helical" evidence="3">
    <location>
        <begin position="160"/>
        <end position="180"/>
    </location>
</feature>
<organism evidence="4 5">
    <name type="scientific">Spirochaeta africana (strain ATCC 700263 / DSM 8902 / Z-7692)</name>
    <dbReference type="NCBI Taxonomy" id="889378"/>
    <lineage>
        <taxon>Bacteria</taxon>
        <taxon>Pseudomonadati</taxon>
        <taxon>Spirochaetota</taxon>
        <taxon>Spirochaetia</taxon>
        <taxon>Spirochaetales</taxon>
        <taxon>Spirochaetaceae</taxon>
        <taxon>Spirochaeta</taxon>
    </lineage>
</organism>
<feature type="transmembrane region" description="Helical" evidence="3">
    <location>
        <begin position="420"/>
        <end position="442"/>
    </location>
</feature>
<comment type="similarity">
    <text evidence="1">Belongs to the sodium:galactoside symporter (TC 2.A.2) family.</text>
</comment>
<dbReference type="Proteomes" id="UP000007383">
    <property type="component" value="Chromosome"/>
</dbReference>